<reference evidence="2 3" key="1">
    <citation type="journal article" date="2016" name="Mol. Biol. Evol.">
        <title>Comparative Genomics of Early-Diverging Mushroom-Forming Fungi Provides Insights into the Origins of Lignocellulose Decay Capabilities.</title>
        <authorList>
            <person name="Nagy L.G."/>
            <person name="Riley R."/>
            <person name="Tritt A."/>
            <person name="Adam C."/>
            <person name="Daum C."/>
            <person name="Floudas D."/>
            <person name="Sun H."/>
            <person name="Yadav J.S."/>
            <person name="Pangilinan J."/>
            <person name="Larsson K.H."/>
            <person name="Matsuura K."/>
            <person name="Barry K."/>
            <person name="Labutti K."/>
            <person name="Kuo R."/>
            <person name="Ohm R.A."/>
            <person name="Bhattacharya S.S."/>
            <person name="Shirouzu T."/>
            <person name="Yoshinaga Y."/>
            <person name="Martin F.M."/>
            <person name="Grigoriev I.V."/>
            <person name="Hibbett D.S."/>
        </authorList>
    </citation>
    <scope>NUCLEOTIDE SEQUENCE [LARGE SCALE GENOMIC DNA]</scope>
    <source>
        <strain evidence="2 3">HHB12029</strain>
    </source>
</reference>
<feature type="domain" description="F-box" evidence="1">
    <location>
        <begin position="9"/>
        <end position="53"/>
    </location>
</feature>
<dbReference type="Proteomes" id="UP000077266">
    <property type="component" value="Unassembled WGS sequence"/>
</dbReference>
<dbReference type="SUPFAM" id="SSF81383">
    <property type="entry name" value="F-box domain"/>
    <property type="match status" value="1"/>
</dbReference>
<keyword evidence="3" id="KW-1185">Reference proteome</keyword>
<protein>
    <recommendedName>
        <fullName evidence="1">F-box domain-containing protein</fullName>
    </recommendedName>
</protein>
<accession>A0A165FCE2</accession>
<dbReference type="Pfam" id="PF12937">
    <property type="entry name" value="F-box-like"/>
    <property type="match status" value="1"/>
</dbReference>
<feature type="non-terminal residue" evidence="2">
    <location>
        <position position="462"/>
    </location>
</feature>
<evidence type="ECO:0000259" key="1">
    <source>
        <dbReference type="Pfam" id="PF12937"/>
    </source>
</evidence>
<proteinExistence type="predicted"/>
<sequence>MSTFRAKIYKLPPEILARAFDLLSDLADIIRAAHVCQQWRPLAYSAFAFSRHIVLNSSALSTLDFAYFRLSCGGQCILRLSVNVPTVDRLVETEILPFIAAALPRARILYINIDTMYRLQLEKALSSPAPNLRDFRLEYVATPLPDIPLTMPLTPDLFAGEAAQLRMVVLKNVILPRTPILAFRYAEQLNWVHSTWSLQAEFPCYLFDFFPNLKRLVLLGGGMEFRNAPLPPHIIDLLLRLDAFFIEFYERFFPGFFQHLPMYKMRNVIVSDSDEDTVYAALTPLRSPFDLSIYAPASDREFFITVRGKDPQLVRHFAEGAKYYTPGSELTNALLENGDFADQLRSFLIQTSLWAMLIPWLPPFHVLPVLIVEIDDPKPTNAALPVEPLPCPGLTALVLQANYDFAYVAVRDVFDFADRITNERVNLELRRVLLDGPRDMIDDRFKTVTYYEERYVTTQHPL</sequence>
<organism evidence="2 3">
    <name type="scientific">Exidia glandulosa HHB12029</name>
    <dbReference type="NCBI Taxonomy" id="1314781"/>
    <lineage>
        <taxon>Eukaryota</taxon>
        <taxon>Fungi</taxon>
        <taxon>Dikarya</taxon>
        <taxon>Basidiomycota</taxon>
        <taxon>Agaricomycotina</taxon>
        <taxon>Agaricomycetes</taxon>
        <taxon>Auriculariales</taxon>
        <taxon>Exidiaceae</taxon>
        <taxon>Exidia</taxon>
    </lineage>
</organism>
<dbReference type="EMBL" id="KV426091">
    <property type="protein sequence ID" value="KZV88763.1"/>
    <property type="molecule type" value="Genomic_DNA"/>
</dbReference>
<dbReference type="Gene3D" id="1.20.1280.50">
    <property type="match status" value="1"/>
</dbReference>
<dbReference type="InParanoid" id="A0A165FCE2"/>
<evidence type="ECO:0000313" key="3">
    <source>
        <dbReference type="Proteomes" id="UP000077266"/>
    </source>
</evidence>
<dbReference type="InterPro" id="IPR036047">
    <property type="entry name" value="F-box-like_dom_sf"/>
</dbReference>
<name>A0A165FCE2_EXIGL</name>
<evidence type="ECO:0000313" key="2">
    <source>
        <dbReference type="EMBL" id="KZV88763.1"/>
    </source>
</evidence>
<dbReference type="InterPro" id="IPR001810">
    <property type="entry name" value="F-box_dom"/>
</dbReference>
<dbReference type="AlphaFoldDB" id="A0A165FCE2"/>
<gene>
    <name evidence="2" type="ORF">EXIGLDRAFT_722417</name>
</gene>